<reference evidence="3 4" key="1">
    <citation type="submission" date="2024-09" db="EMBL/GenBank/DDBJ databases">
        <authorList>
            <person name="Sun Q."/>
            <person name="Mori K."/>
        </authorList>
    </citation>
    <scope>NUCLEOTIDE SEQUENCE [LARGE SCALE GENOMIC DNA]</scope>
    <source>
        <strain evidence="3 4">CCM 8626</strain>
    </source>
</reference>
<dbReference type="PANTHER" id="PTHR43236">
    <property type="entry name" value="ANTITOXIN HIGA1"/>
    <property type="match status" value="1"/>
</dbReference>
<name>A0ABV6E9I1_9GAMM</name>
<evidence type="ECO:0000313" key="3">
    <source>
        <dbReference type="EMBL" id="MFC0225661.1"/>
    </source>
</evidence>
<gene>
    <name evidence="3" type="ORF">ACFFJ3_03930</name>
</gene>
<dbReference type="InterPro" id="IPR001387">
    <property type="entry name" value="Cro/C1-type_HTH"/>
</dbReference>
<dbReference type="InterPro" id="IPR010359">
    <property type="entry name" value="IrrE_HExxH"/>
</dbReference>
<evidence type="ECO:0000313" key="4">
    <source>
        <dbReference type="Proteomes" id="UP001589792"/>
    </source>
</evidence>
<proteinExistence type="inferred from homology"/>
<dbReference type="Gene3D" id="1.10.260.40">
    <property type="entry name" value="lambda repressor-like DNA-binding domains"/>
    <property type="match status" value="1"/>
</dbReference>
<evidence type="ECO:0000256" key="1">
    <source>
        <dbReference type="ARBA" id="ARBA00007227"/>
    </source>
</evidence>
<dbReference type="InterPro" id="IPR010982">
    <property type="entry name" value="Lambda_DNA-bd_dom_sf"/>
</dbReference>
<sequence>MNMSPISTLNREKSINPERLTEAREAKGLTMADLARLLDVSRQAISAFEKGLKSPSFDTLSQISRVLGFPERFFLSMNSSPTIDGAVHFRSRSTTSKKERLMGRTKGRWVSLILNEMTRYATLPETNLPDFEIPDFEFLTKADIEELATQVRRFWGLGDGPIRSLTQLLENNGIVVANIHSGEKVDAFSFWSESTPIVVIDKSKTAVRMRFSIAHELGHLVMHKAVDDDYLEDKELFNKVERQADYFAACFLMPANSFSNEYFSPSLPSLIKMKERWIASIAAITHRASSLRLMSDNQKEYVFRQLAPYRKREPLDDVIPREEPKLINKLAKLLDEHNVIKKYDLIEMIGIPENDFLTITHLTREELEPSEMNVVPITILKR</sequence>
<evidence type="ECO:0000259" key="2">
    <source>
        <dbReference type="PROSITE" id="PS50943"/>
    </source>
</evidence>
<dbReference type="SMART" id="SM00530">
    <property type="entry name" value="HTH_XRE"/>
    <property type="match status" value="1"/>
</dbReference>
<dbReference type="SUPFAM" id="SSF47413">
    <property type="entry name" value="lambda repressor-like DNA-binding domains"/>
    <property type="match status" value="1"/>
</dbReference>
<dbReference type="Proteomes" id="UP001589792">
    <property type="component" value="Unassembled WGS sequence"/>
</dbReference>
<dbReference type="CDD" id="cd00093">
    <property type="entry name" value="HTH_XRE"/>
    <property type="match status" value="1"/>
</dbReference>
<feature type="domain" description="HTH cro/C1-type" evidence="2">
    <location>
        <begin position="20"/>
        <end position="74"/>
    </location>
</feature>
<comment type="similarity">
    <text evidence="1">Belongs to the short-chain fatty acyl-CoA assimilation regulator (ScfR) family.</text>
</comment>
<dbReference type="RefSeq" id="WP_380673164.1">
    <property type="nucleotide sequence ID" value="NZ_CP173186.1"/>
</dbReference>
<accession>A0ABV6E9I1</accession>
<dbReference type="InterPro" id="IPR052345">
    <property type="entry name" value="Rad_response_metalloprotease"/>
</dbReference>
<dbReference type="Gene3D" id="1.10.10.2910">
    <property type="match status" value="1"/>
</dbReference>
<organism evidence="3 4">
    <name type="scientific">Serratia aquatilis</name>
    <dbReference type="NCBI Taxonomy" id="1737515"/>
    <lineage>
        <taxon>Bacteria</taxon>
        <taxon>Pseudomonadati</taxon>
        <taxon>Pseudomonadota</taxon>
        <taxon>Gammaproteobacteria</taxon>
        <taxon>Enterobacterales</taxon>
        <taxon>Yersiniaceae</taxon>
        <taxon>Serratia</taxon>
    </lineage>
</organism>
<dbReference type="EMBL" id="JBHLXG010000003">
    <property type="protein sequence ID" value="MFC0225661.1"/>
    <property type="molecule type" value="Genomic_DNA"/>
</dbReference>
<keyword evidence="4" id="KW-1185">Reference proteome</keyword>
<protein>
    <submittedName>
        <fullName evidence="3">Helix-turn-helix domain-containing protein</fullName>
    </submittedName>
</protein>
<dbReference type="PANTHER" id="PTHR43236:SF1">
    <property type="entry name" value="BLL7220 PROTEIN"/>
    <property type="match status" value="1"/>
</dbReference>
<dbReference type="Pfam" id="PF06114">
    <property type="entry name" value="Peptidase_M78"/>
    <property type="match status" value="1"/>
</dbReference>
<dbReference type="Pfam" id="PF01381">
    <property type="entry name" value="HTH_3"/>
    <property type="match status" value="1"/>
</dbReference>
<comment type="caution">
    <text evidence="3">The sequence shown here is derived from an EMBL/GenBank/DDBJ whole genome shotgun (WGS) entry which is preliminary data.</text>
</comment>
<dbReference type="PROSITE" id="PS50943">
    <property type="entry name" value="HTH_CROC1"/>
    <property type="match status" value="1"/>
</dbReference>